<evidence type="ECO:0000313" key="3">
    <source>
        <dbReference type="Proteomes" id="UP000182902"/>
    </source>
</evidence>
<accession>A0A1H3GJR4</accession>
<sequence length="145" mass="15780">MNLRLPMFLISCFTFSNALAAACDVYTHSQSDQVPVVEQHTCYTYEGVPSDAIDWSCSNENKDMMNTKKTKIAQCAGDYTASCKATLTHEALANPHATAKVPGHAGAMLPSNAGVVTYHYAAQDLKQAKIDCEKDGGQWTWQSAQ</sequence>
<feature type="chain" id="PRO_5010289027" evidence="1">
    <location>
        <begin position="21"/>
        <end position="145"/>
    </location>
</feature>
<feature type="signal peptide" evidence="1">
    <location>
        <begin position="1"/>
        <end position="20"/>
    </location>
</feature>
<keyword evidence="1" id="KW-0732">Signal</keyword>
<dbReference type="RefSeq" id="WP_069787905.1">
    <property type="nucleotide sequence ID" value="NZ_FNOX01000002.1"/>
</dbReference>
<evidence type="ECO:0000256" key="1">
    <source>
        <dbReference type="SAM" id="SignalP"/>
    </source>
</evidence>
<proteinExistence type="predicted"/>
<dbReference type="Proteomes" id="UP000182902">
    <property type="component" value="Unassembled WGS sequence"/>
</dbReference>
<dbReference type="EMBL" id="FNOX01000002">
    <property type="protein sequence ID" value="SDY02754.1"/>
    <property type="molecule type" value="Genomic_DNA"/>
</dbReference>
<organism evidence="2 3">
    <name type="scientific">Pseudomonas salomonii</name>
    <dbReference type="NCBI Taxonomy" id="191391"/>
    <lineage>
        <taxon>Bacteria</taxon>
        <taxon>Pseudomonadati</taxon>
        <taxon>Pseudomonadota</taxon>
        <taxon>Gammaproteobacteria</taxon>
        <taxon>Pseudomonadales</taxon>
        <taxon>Pseudomonadaceae</taxon>
        <taxon>Pseudomonas</taxon>
    </lineage>
</organism>
<name>A0A1H3GJR4_9PSED</name>
<reference evidence="2 3" key="1">
    <citation type="submission" date="2016-10" db="EMBL/GenBank/DDBJ databases">
        <authorList>
            <person name="de Groot N.N."/>
        </authorList>
    </citation>
    <scope>NUCLEOTIDE SEQUENCE [LARGE SCALE GENOMIC DNA]</scope>
    <source>
        <strain evidence="2 3">ICMP 14252</strain>
    </source>
</reference>
<evidence type="ECO:0000313" key="2">
    <source>
        <dbReference type="EMBL" id="SDY02754.1"/>
    </source>
</evidence>
<dbReference type="PROSITE" id="PS51257">
    <property type="entry name" value="PROKAR_LIPOPROTEIN"/>
    <property type="match status" value="1"/>
</dbReference>
<protein>
    <submittedName>
        <fullName evidence="2">Uncharacterized protein</fullName>
    </submittedName>
</protein>
<dbReference type="AlphaFoldDB" id="A0A1H3GJR4"/>
<gene>
    <name evidence="2" type="ORF">SAMN05216247_102456</name>
</gene>